<comment type="caution">
    <text evidence="2">The sequence shown here is derived from an EMBL/GenBank/DDBJ whole genome shotgun (WGS) entry which is preliminary data.</text>
</comment>
<dbReference type="Gene3D" id="3.40.50.2000">
    <property type="entry name" value="Glycogen Phosphorylase B"/>
    <property type="match status" value="2"/>
</dbReference>
<dbReference type="CDD" id="cd03801">
    <property type="entry name" value="GT4_PimA-like"/>
    <property type="match status" value="1"/>
</dbReference>
<feature type="domain" description="Glycosyl transferase family 1" evidence="1">
    <location>
        <begin position="179"/>
        <end position="318"/>
    </location>
</feature>
<accession>A0ABV5AEN9</accession>
<evidence type="ECO:0000313" key="3">
    <source>
        <dbReference type="Proteomes" id="UP001579974"/>
    </source>
</evidence>
<proteinExistence type="predicted"/>
<protein>
    <submittedName>
        <fullName evidence="2">Glycosyltransferase family 4 protein</fullName>
        <ecNumber evidence="2">2.4.-.-</ecNumber>
    </submittedName>
</protein>
<dbReference type="EC" id="2.4.-.-" evidence="2"/>
<dbReference type="EMBL" id="JBDXSU010000007">
    <property type="protein sequence ID" value="MFB5190714.1"/>
    <property type="molecule type" value="Genomic_DNA"/>
</dbReference>
<dbReference type="SUPFAM" id="SSF53756">
    <property type="entry name" value="UDP-Glycosyltransferase/glycogen phosphorylase"/>
    <property type="match status" value="1"/>
</dbReference>
<evidence type="ECO:0000313" key="2">
    <source>
        <dbReference type="EMBL" id="MFB5190714.1"/>
    </source>
</evidence>
<name>A0ABV5AEN9_9BACL</name>
<gene>
    <name evidence="2" type="ORF">KKP3000_004199</name>
</gene>
<reference evidence="2 3" key="1">
    <citation type="journal article" date="2024" name="Int. J. Mol. Sci.">
        <title>Exploration of Alicyclobacillus spp. Genome in Search of Antibiotic Resistance.</title>
        <authorList>
            <person name="Bucka-Kolendo J."/>
            <person name="Kiousi D.E."/>
            <person name="Dekowska A."/>
            <person name="Mikolajczuk-Szczyrba A."/>
            <person name="Karadedos D.M."/>
            <person name="Michael P."/>
            <person name="Galanis A."/>
            <person name="Sokolowska B."/>
        </authorList>
    </citation>
    <scope>NUCLEOTIDE SEQUENCE [LARGE SCALE GENOMIC DNA]</scope>
    <source>
        <strain evidence="2 3">KKP 3000</strain>
    </source>
</reference>
<dbReference type="PANTHER" id="PTHR12526">
    <property type="entry name" value="GLYCOSYLTRANSFERASE"/>
    <property type="match status" value="1"/>
</dbReference>
<dbReference type="InterPro" id="IPR001296">
    <property type="entry name" value="Glyco_trans_1"/>
</dbReference>
<sequence length="346" mass="38825">MRYTFPILTLSHGGAQRMLVEITNGLVDKGHDVTILMPQHAEVDYPVRANIVRTSSPVLSESDYPYSDVIVSNFYTTTESAHFASQNGKGIHVRFSLCYEPPFLEGNQYSLDTYNMTKHVIALSKWQQDLIRIMHGIESHIVPIGVNDTFRNLNIRSSLSPALRISAIVRKPEGGFSGHRGQPYLLHELRNIKQAYPSVQINLFCPPREFSSSSTLQDLSRSGEFRFLTPADDTEMCYHYNEADIFVSSSTYDAGSLPGLEAMRCGAALVTIYAGGNADYCRTEENCLMSYRYEGQLGRDIARLIEDPALRGKLADQGARDSLSWTWTRSVNAFEEAINRIMQAES</sequence>
<keyword evidence="2" id="KW-0808">Transferase</keyword>
<evidence type="ECO:0000259" key="1">
    <source>
        <dbReference type="Pfam" id="PF00534"/>
    </source>
</evidence>
<dbReference type="Pfam" id="PF00534">
    <property type="entry name" value="Glycos_transf_1"/>
    <property type="match status" value="1"/>
</dbReference>
<keyword evidence="3" id="KW-1185">Reference proteome</keyword>
<keyword evidence="2" id="KW-0328">Glycosyltransferase</keyword>
<dbReference type="GO" id="GO:0016757">
    <property type="term" value="F:glycosyltransferase activity"/>
    <property type="evidence" value="ECO:0007669"/>
    <property type="project" value="UniProtKB-KW"/>
</dbReference>
<dbReference type="Proteomes" id="UP001579974">
    <property type="component" value="Unassembled WGS sequence"/>
</dbReference>
<organism evidence="2 3">
    <name type="scientific">Alicyclobacillus fastidiosus</name>
    <dbReference type="NCBI Taxonomy" id="392011"/>
    <lineage>
        <taxon>Bacteria</taxon>
        <taxon>Bacillati</taxon>
        <taxon>Bacillota</taxon>
        <taxon>Bacilli</taxon>
        <taxon>Bacillales</taxon>
        <taxon>Alicyclobacillaceae</taxon>
        <taxon>Alicyclobacillus</taxon>
    </lineage>
</organism>
<dbReference type="RefSeq" id="WP_275474512.1">
    <property type="nucleotide sequence ID" value="NZ_CP162940.1"/>
</dbReference>